<feature type="transmembrane region" description="Helical" evidence="1">
    <location>
        <begin position="468"/>
        <end position="488"/>
    </location>
</feature>
<dbReference type="Gene3D" id="1.20.1070.10">
    <property type="entry name" value="Rhodopsin 7-helix transmembrane proteins"/>
    <property type="match status" value="1"/>
</dbReference>
<evidence type="ECO:0008006" key="5">
    <source>
        <dbReference type="Google" id="ProtNLM"/>
    </source>
</evidence>
<accession>A0A815PSE6</accession>
<dbReference type="SUPFAM" id="SSF81321">
    <property type="entry name" value="Family A G protein-coupled receptor-like"/>
    <property type="match status" value="1"/>
</dbReference>
<feature type="transmembrane region" description="Helical" evidence="1">
    <location>
        <begin position="372"/>
        <end position="394"/>
    </location>
</feature>
<reference evidence="3" key="1">
    <citation type="submission" date="2021-02" db="EMBL/GenBank/DDBJ databases">
        <authorList>
            <person name="Nowell W R."/>
        </authorList>
    </citation>
    <scope>NUCLEOTIDE SEQUENCE</scope>
</reference>
<evidence type="ECO:0000313" key="2">
    <source>
        <dbReference type="EMBL" id="CAF1195716.1"/>
    </source>
</evidence>
<dbReference type="CDD" id="cd00637">
    <property type="entry name" value="7tm_classA_rhodopsin-like"/>
    <property type="match status" value="1"/>
</dbReference>
<feature type="transmembrane region" description="Helical" evidence="1">
    <location>
        <begin position="548"/>
        <end position="570"/>
    </location>
</feature>
<keyword evidence="1" id="KW-0812">Transmembrane</keyword>
<dbReference type="EMBL" id="CAJNOI010000225">
    <property type="protein sequence ID" value="CAF1195716.1"/>
    <property type="molecule type" value="Genomic_DNA"/>
</dbReference>
<feature type="transmembrane region" description="Helical" evidence="1">
    <location>
        <begin position="414"/>
        <end position="438"/>
    </location>
</feature>
<sequence length="605" mass="70900">MCRRFRAIINKYDRWTIDFQRIAKPDFHLFCRYINPENIISLTLSDDQDTSGQVEIFLSLFKAHQFTRLQSVTLIKVSAYDLEAIFTKFNTISLRSFSFTVEKHKTLHKETMRMKVLSMIITETNLVKLELLEFQWHELEKMIWPKQSTIQHLKIQAPVTPVEICTILVCLSHLCTLVIGELYDGFNAQNSLPYMSTPFRQVISLAIEKMTSDIDDLELFLSLLPSLTHMRLMIYEKLVDGNRLKNFIQTNLPLLINFEFFLCITKDVSHDLADIQSLIASYQTLFWLEQNKWFVTCEYSTDANKLYPIPFCVSSLIYDLNTDKIFLFTLPQSIDNGASRIDYMTTLKLIFSDTELLIQENVIHPANPIVCLIWWLADFGCYNGGLLLMTWLAIERHMLIFHDRWMKNRRSRFLFHYLPLIILLAYIVIFYITAIFFIPCENVYEYTVPVCGDYPCYQSYGIFGMWDFIVNDCASVIVEGIISIALILRVQWQKRRIHQSPQWRKQRRMIIQLCLVSGFSVSVNLPTFIIYISHVFGLSPDYGVQVDLYFYFLTYFVVFLFPFASLSQYLQLRKLIKTKVFRMSPRQLPHVINGVHGTRLIATGV</sequence>
<evidence type="ECO:0000313" key="4">
    <source>
        <dbReference type="Proteomes" id="UP000663832"/>
    </source>
</evidence>
<protein>
    <recommendedName>
        <fullName evidence="5">G-protein coupled receptors family 1 profile domain-containing protein</fullName>
    </recommendedName>
</protein>
<evidence type="ECO:0000313" key="3">
    <source>
        <dbReference type="EMBL" id="CAF1453237.1"/>
    </source>
</evidence>
<keyword evidence="1" id="KW-0472">Membrane</keyword>
<evidence type="ECO:0000256" key="1">
    <source>
        <dbReference type="SAM" id="Phobius"/>
    </source>
</evidence>
<name>A0A815PSE6_9BILA</name>
<organism evidence="3 4">
    <name type="scientific">Adineta steineri</name>
    <dbReference type="NCBI Taxonomy" id="433720"/>
    <lineage>
        <taxon>Eukaryota</taxon>
        <taxon>Metazoa</taxon>
        <taxon>Spiralia</taxon>
        <taxon>Gnathifera</taxon>
        <taxon>Rotifera</taxon>
        <taxon>Eurotatoria</taxon>
        <taxon>Bdelloidea</taxon>
        <taxon>Adinetida</taxon>
        <taxon>Adinetidae</taxon>
        <taxon>Adineta</taxon>
    </lineage>
</organism>
<proteinExistence type="predicted"/>
<keyword evidence="1" id="KW-1133">Transmembrane helix</keyword>
<dbReference type="EMBL" id="CAJNOM010000465">
    <property type="protein sequence ID" value="CAF1453237.1"/>
    <property type="molecule type" value="Genomic_DNA"/>
</dbReference>
<gene>
    <name evidence="2" type="ORF">BJG266_LOCUS26600</name>
    <name evidence="3" type="ORF">QVE165_LOCUS40434</name>
</gene>
<dbReference type="Proteomes" id="UP000663832">
    <property type="component" value="Unassembled WGS sequence"/>
</dbReference>
<comment type="caution">
    <text evidence="3">The sequence shown here is derived from an EMBL/GenBank/DDBJ whole genome shotgun (WGS) entry which is preliminary data.</text>
</comment>
<feature type="transmembrane region" description="Helical" evidence="1">
    <location>
        <begin position="509"/>
        <end position="536"/>
    </location>
</feature>
<keyword evidence="4" id="KW-1185">Reference proteome</keyword>
<dbReference type="AlphaFoldDB" id="A0A815PSE6"/>
<dbReference type="Proteomes" id="UP000663877">
    <property type="component" value="Unassembled WGS sequence"/>
</dbReference>